<reference evidence="1" key="1">
    <citation type="submission" date="2020-10" db="EMBL/GenBank/DDBJ databases">
        <title>Dehalococcoides mccartyi of a TCE/Cr reducing biochatode.</title>
        <authorList>
            <person name="Matturro B."/>
        </authorList>
    </citation>
    <scope>NUCLEOTIDE SEQUENCE</scope>
    <source>
        <strain evidence="1">Bin4</strain>
    </source>
</reference>
<organism evidence="1 2">
    <name type="scientific">Methanobrevibacter arboriphilus</name>
    <dbReference type="NCBI Taxonomy" id="39441"/>
    <lineage>
        <taxon>Archaea</taxon>
        <taxon>Methanobacteriati</taxon>
        <taxon>Methanobacteriota</taxon>
        <taxon>Methanomada group</taxon>
        <taxon>Methanobacteria</taxon>
        <taxon>Methanobacteriales</taxon>
        <taxon>Methanobacteriaceae</taxon>
        <taxon>Methanobrevibacter</taxon>
    </lineage>
</organism>
<dbReference type="Proteomes" id="UP000658733">
    <property type="component" value="Unassembled WGS sequence"/>
</dbReference>
<accession>A0A843AHP5</accession>
<protein>
    <submittedName>
        <fullName evidence="1">Uncharacterized protein</fullName>
    </submittedName>
</protein>
<proteinExistence type="predicted"/>
<evidence type="ECO:0000313" key="2">
    <source>
        <dbReference type="Proteomes" id="UP000658733"/>
    </source>
</evidence>
<evidence type="ECO:0000313" key="1">
    <source>
        <dbReference type="EMBL" id="MBF4468615.1"/>
    </source>
</evidence>
<sequence>MKAKINLPNKNLSEENKKLKKIIKLLIKTYKIQKEKIKVQEEIINVSEKLEKRIAEVLAENDIHYIGINDEEFQKYQKKRYSR</sequence>
<name>A0A843AHP5_METAZ</name>
<dbReference type="AlphaFoldDB" id="A0A843AHP5"/>
<dbReference type="EMBL" id="JADIIN010000034">
    <property type="protein sequence ID" value="MBF4468615.1"/>
    <property type="molecule type" value="Genomic_DNA"/>
</dbReference>
<gene>
    <name evidence="1" type="ORF">ISP01_04355</name>
</gene>
<dbReference type="RefSeq" id="WP_278522539.1">
    <property type="nucleotide sequence ID" value="NZ_JADIIN010000034.1"/>
</dbReference>
<comment type="caution">
    <text evidence="1">The sequence shown here is derived from an EMBL/GenBank/DDBJ whole genome shotgun (WGS) entry which is preliminary data.</text>
</comment>